<sequence length="168" mass="19338">MKHADRIVEKVPAIVADALTKWPNATQHGAENSLFSLGVSLYEKLDDTKNRITKHGREHFAQQIVCVYREKVLDFEDTQKRLENRCNYKMVTLLTQLLPTITNRKVHRKKRMGSSHVNFEIRTNFCHITSSCHRQCVTATMLTSKNQSKVCLTCQIQTMFLLTTASVE</sequence>
<protein>
    <submittedName>
        <fullName evidence="1">Uncharacterized protein</fullName>
    </submittedName>
</protein>
<dbReference type="AlphaFoldDB" id="A0A024FXC3"/>
<dbReference type="Proteomes" id="UP000053237">
    <property type="component" value="Unassembled WGS sequence"/>
</dbReference>
<reference evidence="1 2" key="1">
    <citation type="submission" date="2012-05" db="EMBL/GenBank/DDBJ databases">
        <title>Recombination and specialization in a pathogen metapopulation.</title>
        <authorList>
            <person name="Gardiner A."/>
            <person name="Kemen E."/>
            <person name="Schultz-Larsen T."/>
            <person name="MacLean D."/>
            <person name="Van Oosterhout C."/>
            <person name="Jones J.D.G."/>
        </authorList>
    </citation>
    <scope>NUCLEOTIDE SEQUENCE [LARGE SCALE GENOMIC DNA]</scope>
    <source>
        <strain evidence="1 2">Ac Nc2</strain>
    </source>
</reference>
<dbReference type="InParanoid" id="A0A024FXC3"/>
<evidence type="ECO:0000313" key="1">
    <source>
        <dbReference type="EMBL" id="CCI11537.1"/>
    </source>
</evidence>
<proteinExistence type="predicted"/>
<organism evidence="1 2">
    <name type="scientific">Albugo candida</name>
    <dbReference type="NCBI Taxonomy" id="65357"/>
    <lineage>
        <taxon>Eukaryota</taxon>
        <taxon>Sar</taxon>
        <taxon>Stramenopiles</taxon>
        <taxon>Oomycota</taxon>
        <taxon>Peronosporomycetes</taxon>
        <taxon>Albuginales</taxon>
        <taxon>Albuginaceae</taxon>
        <taxon>Albugo</taxon>
    </lineage>
</organism>
<evidence type="ECO:0000313" key="2">
    <source>
        <dbReference type="Proteomes" id="UP000053237"/>
    </source>
</evidence>
<keyword evidence="2" id="KW-1185">Reference proteome</keyword>
<name>A0A024FXC3_9STRA</name>
<gene>
    <name evidence="1" type="ORF">BN9_130900</name>
</gene>
<accession>A0A024FXC3</accession>
<comment type="caution">
    <text evidence="1">The sequence shown here is derived from an EMBL/GenBank/DDBJ whole genome shotgun (WGS) entry which is preliminary data.</text>
</comment>
<dbReference type="EMBL" id="CAIX01001179">
    <property type="protein sequence ID" value="CCI11537.1"/>
    <property type="molecule type" value="Genomic_DNA"/>
</dbReference>